<evidence type="ECO:0000256" key="13">
    <source>
        <dbReference type="ARBA" id="ARBA00022915"/>
    </source>
</evidence>
<keyword evidence="10 16" id="KW-0547">Nucleotide-binding</keyword>
<dbReference type="Pfam" id="PF22468">
    <property type="entry name" value="ACT_9"/>
    <property type="match status" value="1"/>
</dbReference>
<dbReference type="UniPathway" id="UPA00051">
    <property type="reaction ID" value="UER00462"/>
</dbReference>
<evidence type="ECO:0000256" key="16">
    <source>
        <dbReference type="PIRSR" id="PIRSR000726-1"/>
    </source>
</evidence>
<evidence type="ECO:0000256" key="14">
    <source>
        <dbReference type="ARBA" id="ARBA00023154"/>
    </source>
</evidence>
<dbReference type="GO" id="GO:0004072">
    <property type="term" value="F:aspartate kinase activity"/>
    <property type="evidence" value="ECO:0007669"/>
    <property type="project" value="UniProtKB-EC"/>
</dbReference>
<dbReference type="InterPro" id="IPR045865">
    <property type="entry name" value="ACT-like_dom_sf"/>
</dbReference>
<keyword evidence="8 18" id="KW-0028">Amino-acid biosynthesis</keyword>
<organism evidence="21 22">
    <name type="scientific">Gaiella occulta</name>
    <dbReference type="NCBI Taxonomy" id="1002870"/>
    <lineage>
        <taxon>Bacteria</taxon>
        <taxon>Bacillati</taxon>
        <taxon>Actinomycetota</taxon>
        <taxon>Thermoleophilia</taxon>
        <taxon>Gaiellales</taxon>
        <taxon>Gaiellaceae</taxon>
        <taxon>Gaiella</taxon>
    </lineage>
</organism>
<feature type="domain" description="Aspartokinase ACT" evidence="20">
    <location>
        <begin position="348"/>
        <end position="406"/>
    </location>
</feature>
<feature type="binding site" evidence="16">
    <location>
        <begin position="193"/>
        <end position="194"/>
    </location>
    <ligand>
        <name>ATP</name>
        <dbReference type="ChEBI" id="CHEBI:30616"/>
    </ligand>
</feature>
<dbReference type="Pfam" id="PF00696">
    <property type="entry name" value="AA_kinase"/>
    <property type="match status" value="1"/>
</dbReference>
<evidence type="ECO:0000256" key="11">
    <source>
        <dbReference type="ARBA" id="ARBA00022777"/>
    </source>
</evidence>
<reference evidence="21 22" key="1">
    <citation type="submission" date="2018-07" db="EMBL/GenBank/DDBJ databases">
        <title>High-quality-draft genome sequence of Gaiella occulta.</title>
        <authorList>
            <person name="Severino R."/>
            <person name="Froufe H.J.C."/>
            <person name="Rainey F.A."/>
            <person name="Barroso C."/>
            <person name="Albuquerque L."/>
            <person name="Lobo-Da-Cunha A."/>
            <person name="Da Costa M.S."/>
            <person name="Egas C."/>
        </authorList>
    </citation>
    <scope>NUCLEOTIDE SEQUENCE [LARGE SCALE GENOMIC DNA]</scope>
    <source>
        <strain evidence="21 22">F2-233</strain>
    </source>
</reference>
<dbReference type="UniPathway" id="UPA00034">
    <property type="reaction ID" value="UER00015"/>
</dbReference>
<dbReference type="NCBIfam" id="NF005154">
    <property type="entry name" value="PRK06635.1-2"/>
    <property type="match status" value="1"/>
</dbReference>
<dbReference type="InterPro" id="IPR001341">
    <property type="entry name" value="Asp_kinase"/>
</dbReference>
<sequence>MVATGYEAVPAVAPGAVPRHDSLVVMKFGGTSVGDTERLRAVAERLAAARDAGHRVVGVLSAMGHTTDELLDLAHAVSARPQPRELDMLVSVGERVSCALCAMALIDLGHAAVSLTGSQAGIVTDTVHGKAKIVEVRAQRIHEALDRGEIVLVAGFQGVSTESEVTTLGRGGSDTTAVALAAALGAGTCEIYTDVEGVFTADPRIVPAARKLDRLTYDEMLELAASGAGVLQLRSVEFARNHGVTLHVRSTFTGTDGTWILEEDERMLEKAMISGVAHTLEETVYRVEGVPAARLFSALADAQVNVDTIVQTGPEIVFSAPDGDRVAAAETLDGLGARWSATEDLGKVSVVGAGMKSHPGIAAKTFATLEAAGIEPRVVSTSPIKIACHVGRDEVERAVVALHEAFALQVAGGRSDG</sequence>
<evidence type="ECO:0000256" key="4">
    <source>
        <dbReference type="ARBA" id="ARBA00005139"/>
    </source>
</evidence>
<evidence type="ECO:0000256" key="3">
    <source>
        <dbReference type="ARBA" id="ARBA00004986"/>
    </source>
</evidence>
<feature type="binding site" evidence="16">
    <location>
        <begin position="27"/>
        <end position="30"/>
    </location>
    <ligand>
        <name>ATP</name>
        <dbReference type="ChEBI" id="CHEBI:30616"/>
    </ligand>
</feature>
<evidence type="ECO:0000256" key="8">
    <source>
        <dbReference type="ARBA" id="ARBA00022605"/>
    </source>
</evidence>
<comment type="function">
    <text evidence="1">Catalyzes the phosphorylation of the beta-carboxyl group of aspartic acid with ATP to yield 4-phospho-L-aspartate, which is involved in the branched biosynthetic pathway leading to the biosynthesis of amino acids lysine, threonine, isoleucine and methionine.</text>
</comment>
<keyword evidence="14" id="KW-0457">Lysine biosynthesis</keyword>
<dbReference type="Gene3D" id="3.40.1160.10">
    <property type="entry name" value="Acetylglutamate kinase-like"/>
    <property type="match status" value="1"/>
</dbReference>
<name>A0A7M2YXF2_9ACTN</name>
<dbReference type="SUPFAM" id="SSF55021">
    <property type="entry name" value="ACT-like"/>
    <property type="match status" value="2"/>
</dbReference>
<dbReference type="RefSeq" id="WP_220150528.1">
    <property type="nucleotide sequence ID" value="NZ_QQZY01000003.1"/>
</dbReference>
<evidence type="ECO:0000256" key="10">
    <source>
        <dbReference type="ARBA" id="ARBA00022741"/>
    </source>
</evidence>
<feature type="binding site" evidence="16">
    <location>
        <position position="94"/>
    </location>
    <ligand>
        <name>substrate</name>
    </ligand>
</feature>
<dbReference type="InterPro" id="IPR036393">
    <property type="entry name" value="AceGlu_kinase-like_sf"/>
</dbReference>
<protein>
    <recommendedName>
        <fullName evidence="7 17">Aspartokinase</fullName>
        <ecNumber evidence="6 17">2.7.2.4</ecNumber>
    </recommendedName>
</protein>
<evidence type="ECO:0000256" key="5">
    <source>
        <dbReference type="ARBA" id="ARBA00010122"/>
    </source>
</evidence>
<evidence type="ECO:0000256" key="7">
    <source>
        <dbReference type="ARBA" id="ARBA00016273"/>
    </source>
</evidence>
<comment type="pathway">
    <text evidence="2 18">Amino-acid biosynthesis; L-lysine biosynthesis via DAP pathway; (S)-tetrahydrodipicolinate from L-aspartate: step 1/4.</text>
</comment>
<comment type="pathway">
    <text evidence="4 18">Amino-acid biosynthesis; L-threonine biosynthesis; L-threonine from L-aspartate: step 1/5.</text>
</comment>
<keyword evidence="12 16" id="KW-0067">ATP-binding</keyword>
<dbReference type="CDD" id="cd04261">
    <property type="entry name" value="AAK_AKii-LysC-BS"/>
    <property type="match status" value="1"/>
</dbReference>
<gene>
    <name evidence="21" type="ORF">Gocc_1702</name>
</gene>
<dbReference type="PANTHER" id="PTHR21499:SF3">
    <property type="entry name" value="ASPARTOKINASE"/>
    <property type="match status" value="1"/>
</dbReference>
<comment type="pathway">
    <text evidence="3 18">Amino-acid biosynthesis; L-methionine biosynthesis via de novo pathway; L-homoserine from L-aspartate: step 1/3.</text>
</comment>
<dbReference type="GO" id="GO:0009089">
    <property type="term" value="P:lysine biosynthetic process via diaminopimelate"/>
    <property type="evidence" value="ECO:0007669"/>
    <property type="project" value="UniProtKB-UniPathway"/>
</dbReference>
<dbReference type="EMBL" id="QQZY01000003">
    <property type="protein sequence ID" value="RDI74813.1"/>
    <property type="molecule type" value="Genomic_DNA"/>
</dbReference>
<dbReference type="NCBIfam" id="NF005155">
    <property type="entry name" value="PRK06635.1-4"/>
    <property type="match status" value="1"/>
</dbReference>
<dbReference type="Proteomes" id="UP000254134">
    <property type="component" value="Unassembled WGS sequence"/>
</dbReference>
<evidence type="ECO:0000256" key="2">
    <source>
        <dbReference type="ARBA" id="ARBA00004766"/>
    </source>
</evidence>
<dbReference type="NCBIfam" id="TIGR00657">
    <property type="entry name" value="asp_kinases"/>
    <property type="match status" value="1"/>
</dbReference>
<evidence type="ECO:0000256" key="12">
    <source>
        <dbReference type="ARBA" id="ARBA00022840"/>
    </source>
</evidence>
<proteinExistence type="inferred from homology"/>
<evidence type="ECO:0000259" key="20">
    <source>
        <dbReference type="Pfam" id="PF22468"/>
    </source>
</evidence>
<comment type="caution">
    <text evidence="21">The sequence shown here is derived from an EMBL/GenBank/DDBJ whole genome shotgun (WGS) entry which is preliminary data.</text>
</comment>
<keyword evidence="9 17" id="KW-0808">Transferase</keyword>
<evidence type="ECO:0000313" key="22">
    <source>
        <dbReference type="Proteomes" id="UP000254134"/>
    </source>
</evidence>
<dbReference type="UniPathway" id="UPA00050">
    <property type="reaction ID" value="UER00461"/>
</dbReference>
<dbReference type="InterPro" id="IPR005260">
    <property type="entry name" value="Asp_kin_monofn"/>
</dbReference>
<keyword evidence="22" id="KW-1185">Reference proteome</keyword>
<dbReference type="GO" id="GO:0005829">
    <property type="term" value="C:cytosol"/>
    <property type="evidence" value="ECO:0007669"/>
    <property type="project" value="TreeGrafter"/>
</dbReference>
<evidence type="ECO:0000313" key="21">
    <source>
        <dbReference type="EMBL" id="RDI74813.1"/>
    </source>
</evidence>
<dbReference type="FunFam" id="3.40.1160.10:FF:000002">
    <property type="entry name" value="Aspartokinase"/>
    <property type="match status" value="1"/>
</dbReference>
<dbReference type="InterPro" id="IPR054352">
    <property type="entry name" value="ACT_Aspartokinase"/>
</dbReference>
<reference evidence="22" key="2">
    <citation type="journal article" date="2019" name="MicrobiologyOpen">
        <title>High-quality draft genome sequence of Gaiella occulta isolated from a 150 meter deep mineral water borehole and comparison with the genome sequences of other deep-branching lineages of the phylum Actinobacteria.</title>
        <authorList>
            <person name="Severino R."/>
            <person name="Froufe H.J.C."/>
            <person name="Barroso C."/>
            <person name="Albuquerque L."/>
            <person name="Lobo-da-Cunha A."/>
            <person name="da Costa M.S."/>
            <person name="Egas C."/>
        </authorList>
    </citation>
    <scope>NUCLEOTIDE SEQUENCE [LARGE SCALE GENOMIC DNA]</scope>
    <source>
        <strain evidence="22">F2-233</strain>
    </source>
</reference>
<dbReference type="Gene3D" id="3.30.2130.10">
    <property type="entry name" value="VC0802-like"/>
    <property type="match status" value="1"/>
</dbReference>
<keyword evidence="13" id="KW-0220">Diaminopimelate biosynthesis</keyword>
<dbReference type="EC" id="2.7.2.4" evidence="6 17"/>
<evidence type="ECO:0000256" key="9">
    <source>
        <dbReference type="ARBA" id="ARBA00022679"/>
    </source>
</evidence>
<dbReference type="GO" id="GO:0005524">
    <property type="term" value="F:ATP binding"/>
    <property type="evidence" value="ECO:0007669"/>
    <property type="project" value="UniProtKB-KW"/>
</dbReference>
<dbReference type="SUPFAM" id="SSF53633">
    <property type="entry name" value="Carbamate kinase-like"/>
    <property type="match status" value="1"/>
</dbReference>
<comment type="similarity">
    <text evidence="5 17">Belongs to the aspartokinase family.</text>
</comment>
<keyword evidence="11 17" id="KW-0418">Kinase</keyword>
<dbReference type="GO" id="GO:0009090">
    <property type="term" value="P:homoserine biosynthetic process"/>
    <property type="evidence" value="ECO:0007669"/>
    <property type="project" value="TreeGrafter"/>
</dbReference>
<dbReference type="PIRSF" id="PIRSF000726">
    <property type="entry name" value="Asp_kin"/>
    <property type="match status" value="1"/>
</dbReference>
<comment type="catalytic activity">
    <reaction evidence="15 17">
        <text>L-aspartate + ATP = 4-phospho-L-aspartate + ADP</text>
        <dbReference type="Rhea" id="RHEA:23776"/>
        <dbReference type="ChEBI" id="CHEBI:29991"/>
        <dbReference type="ChEBI" id="CHEBI:30616"/>
        <dbReference type="ChEBI" id="CHEBI:57535"/>
        <dbReference type="ChEBI" id="CHEBI:456216"/>
        <dbReference type="EC" id="2.7.2.4"/>
    </reaction>
</comment>
<feature type="binding site" evidence="16">
    <location>
        <position position="204"/>
    </location>
    <ligand>
        <name>ATP</name>
        <dbReference type="ChEBI" id="CHEBI:30616"/>
    </ligand>
</feature>
<evidence type="ECO:0000256" key="15">
    <source>
        <dbReference type="ARBA" id="ARBA00047872"/>
    </source>
</evidence>
<dbReference type="CDD" id="cd04923">
    <property type="entry name" value="ACT_AK-LysC-DapG-like_2"/>
    <property type="match status" value="1"/>
</dbReference>
<feature type="domain" description="Aspartate/glutamate/uridylate kinase" evidence="19">
    <location>
        <begin position="23"/>
        <end position="250"/>
    </location>
</feature>
<evidence type="ECO:0000259" key="19">
    <source>
        <dbReference type="Pfam" id="PF00696"/>
    </source>
</evidence>
<evidence type="ECO:0000256" key="17">
    <source>
        <dbReference type="RuleBase" id="RU003448"/>
    </source>
</evidence>
<evidence type="ECO:0000256" key="18">
    <source>
        <dbReference type="RuleBase" id="RU004249"/>
    </source>
</evidence>
<dbReference type="PROSITE" id="PS00324">
    <property type="entry name" value="ASPARTOKINASE"/>
    <property type="match status" value="1"/>
</dbReference>
<dbReference type="InterPro" id="IPR018042">
    <property type="entry name" value="Aspartate_kinase_CS"/>
</dbReference>
<dbReference type="InterPro" id="IPR041740">
    <property type="entry name" value="AKii-LysC-BS"/>
</dbReference>
<dbReference type="InterPro" id="IPR001048">
    <property type="entry name" value="Asp/Glu/Uridylate_kinase"/>
</dbReference>
<evidence type="ECO:0000256" key="1">
    <source>
        <dbReference type="ARBA" id="ARBA00002843"/>
    </source>
</evidence>
<dbReference type="PANTHER" id="PTHR21499">
    <property type="entry name" value="ASPARTATE KINASE"/>
    <property type="match status" value="1"/>
</dbReference>
<accession>A0A7M2YXF2</accession>
<dbReference type="GO" id="GO:0009088">
    <property type="term" value="P:threonine biosynthetic process"/>
    <property type="evidence" value="ECO:0007669"/>
    <property type="project" value="UniProtKB-UniPathway"/>
</dbReference>
<evidence type="ECO:0000256" key="6">
    <source>
        <dbReference type="ARBA" id="ARBA00013059"/>
    </source>
</evidence>
<dbReference type="AlphaFoldDB" id="A0A7M2YXF2"/>
<feature type="binding site" evidence="16">
    <location>
        <position position="67"/>
    </location>
    <ligand>
        <name>substrate</name>
    </ligand>
</feature>
<dbReference type="GO" id="GO:0019877">
    <property type="term" value="P:diaminopimelate biosynthetic process"/>
    <property type="evidence" value="ECO:0007669"/>
    <property type="project" value="UniProtKB-KW"/>
</dbReference>